<accession>A0A1V4KD87</accession>
<dbReference type="InterPro" id="IPR017441">
    <property type="entry name" value="Protein_kinase_ATP_BS"/>
</dbReference>
<evidence type="ECO:0000256" key="2">
    <source>
        <dbReference type="ARBA" id="ARBA00012513"/>
    </source>
</evidence>
<dbReference type="InterPro" id="IPR041087">
    <property type="entry name" value="TBK1_ULD"/>
</dbReference>
<keyword evidence="5" id="KW-0723">Serine/threonine-protein kinase</keyword>
<evidence type="ECO:0000256" key="3">
    <source>
        <dbReference type="ARBA" id="ARBA00022443"/>
    </source>
</evidence>
<evidence type="ECO:0000313" key="23">
    <source>
        <dbReference type="EMBL" id="OPJ82412.1"/>
    </source>
</evidence>
<keyword evidence="7" id="KW-0808">Transferase</keyword>
<dbReference type="FunFam" id="1.20.1270.420:FF:000001">
    <property type="entry name" value="Serine/threonine-protein kinase TBK1"/>
    <property type="match status" value="1"/>
</dbReference>
<keyword evidence="8 17" id="KW-0547">Nucleotide-binding</keyword>
<dbReference type="PROSITE" id="PS00107">
    <property type="entry name" value="PROTEIN_KINASE_ATP"/>
    <property type="match status" value="1"/>
</dbReference>
<dbReference type="CDD" id="cd04383">
    <property type="entry name" value="RhoGAP_srGAP"/>
    <property type="match status" value="1"/>
</dbReference>
<dbReference type="OrthoDB" id="5981864at2759"/>
<dbReference type="Gene3D" id="1.20.1270.60">
    <property type="entry name" value="Arfaptin homology (AH) domain/BAR domain"/>
    <property type="match status" value="1"/>
</dbReference>
<evidence type="ECO:0000256" key="1">
    <source>
        <dbReference type="ARBA" id="ARBA00004496"/>
    </source>
</evidence>
<dbReference type="FunFam" id="1.10.510.10:FF:000100">
    <property type="entry name" value="inhibitor of nuclear factor kappa-B kinase subunit epsilon"/>
    <property type="match status" value="1"/>
</dbReference>
<dbReference type="InterPro" id="IPR051627">
    <property type="entry name" value="SLIT-ROBO_RhoGAP"/>
</dbReference>
<sequence>MVSFFCFGSSPSVSDLALAIPRRISLLIHTELCAFFQQCCDLGYHASLNRALRTFLSAELNLEQSKHEGLDAIENAVENLDANSDKQRLMEMYNNVFCPPMKFEFQPHMGDMESQLCAQQPVQSELVQRCQQLQSRLSTLKIENEEVKKTMEATLQTIQDIVTIEDFDVSDCFQYSNSMESVKSTVSETFMSKPSIAKRRANQQETEQFYFTKMKEYLEGRNLITKLQAKHDLLQKTLGESQRTDCSIASGRRSSTIRKQDSSQAIPLVVESCIRFISRHGLQHEGIFRVSGSQVEVNDIKNAFERGEDPLAGDQNDHDMDSIAGVLKLYFRGLEHPLFPKDIFHDLIACVTMDNLQERALHVRKVLLNLPKTTLIVMRYLFAFLNHLSQFSEENMMDPYNLAICFGPTLMSVPEGHDQVSCQAHVNELIKTIIIQHENIFPGPRELEGPVYSRGGNTEDYCESPHGERASTEDSVPDATAEHHTSDDECEPIEAIAKFDYIGRTARELSFKKGASLLLYQRASDDWWEGRHNGIDGLIPHQYIVVQDTEDGISERSSPKSEIEINSEPPEEKVTARAGASCPSGGHVADIYLANINKQRKKPESGSIRRAFRPSDNHGLGSSMAEPASPGAIAGSRPSSQPILSQSLPKEVPDKCSISGHGSLNSISRHSSLKNRIDSPQIRKTVTAGRSKSFNNHRPMDPEVIAQDIEATMNSALNELRELERQSSVKHTPDVVLDTLEPLKTSPVVAPTSEPSSPLHTQLLKDAEPAFQRSASTAGDIPCTFRPVKSVKMATQVKPPATRPKPTVFPKTNATSPGVASSAAQQPPDKSSLRLVLPARRWRAALLEMQSTPNYLWSTEDLLGQGATASVYKARNKKSGELVAVKVFNNASYLRPQEVQMREFEMLRKLNHKNIVKLFAVEETGSSKQKVLVMEFCSSGSLLNVLEDPANAFGLAESEFLIVLQCVVAGMNHLRENGVVHRDIKPGNIMRLMGEDGQSIYKLTDFGAARELDDDEKFVSVYGTEEYLHPDMYKRAVLRKPQQKAFGVTVDLWSIGVTFYHAATGSLPFVPFGGPRRNKEIMYKITTEKPPGAIAGVQRQENGSIEWSYELPVTCQLSTGLKDQLIPILANILEVDQEKCWGFDQFFAETNDILHRIVVDVFSLQQASLHRIYIHSYNTTTKFLDAVFKQTNIVPHHQEYFFEGHLYELDPNLQADHFYRTTENNPLTLLSTAEHPEEVVGVRYRDPALDFPKFVPKVDVVADCSAAKSAVGAGYQTLRIARALRRCRELLARALHWVIGNLKTECSRILEQKRGAFSMLACLQLTEVKIHVLYEAAPGGSGVPALKDVAMVKTRLQTVSEELSQCSHSIFDFEGVLNGLLSELVKHRQQVHEDKSIQQIECCVEKMQLIYKQFKKARTCLRLGYNEEQIHKLDKVNLGHLARKVLLIFQDDCVQRYQEALTLHGRRMRKVYEIKKHLKRLSNRISACSVEMTECQDCLHSVLDRFLQTEKGSLAPVPPAPSPVHLSQARQEMAFRMQELLEQMRSVTCDLQFNNGIIERLNRAAPTPGV</sequence>
<dbReference type="STRING" id="372326.A0A1V4KD87"/>
<dbReference type="FunFam" id="2.30.30.40:FF:000266">
    <property type="entry name" value="SLIT-ROBO Rho GTPase-activating protein 2"/>
    <property type="match status" value="1"/>
</dbReference>
<dbReference type="Gene3D" id="2.30.30.40">
    <property type="entry name" value="SH3 Domains"/>
    <property type="match status" value="1"/>
</dbReference>
<organism evidence="23 24">
    <name type="scientific">Patagioenas fasciata monilis</name>
    <dbReference type="NCBI Taxonomy" id="372326"/>
    <lineage>
        <taxon>Eukaryota</taxon>
        <taxon>Metazoa</taxon>
        <taxon>Chordata</taxon>
        <taxon>Craniata</taxon>
        <taxon>Vertebrata</taxon>
        <taxon>Euteleostomi</taxon>
        <taxon>Archelosauria</taxon>
        <taxon>Archosauria</taxon>
        <taxon>Dinosauria</taxon>
        <taxon>Saurischia</taxon>
        <taxon>Theropoda</taxon>
        <taxon>Coelurosauria</taxon>
        <taxon>Aves</taxon>
        <taxon>Neognathae</taxon>
        <taxon>Neoaves</taxon>
        <taxon>Columbimorphae</taxon>
        <taxon>Columbiformes</taxon>
        <taxon>Columbidae</taxon>
        <taxon>Patagioenas</taxon>
    </lineage>
</organism>
<dbReference type="GO" id="GO:0005524">
    <property type="term" value="F:ATP binding"/>
    <property type="evidence" value="ECO:0007669"/>
    <property type="project" value="UniProtKB-UniRule"/>
</dbReference>
<dbReference type="SMART" id="SM00220">
    <property type="entry name" value="S_TKc"/>
    <property type="match status" value="1"/>
</dbReference>
<dbReference type="PANTHER" id="PTHR14166">
    <property type="entry name" value="SLIT-ROBO RHO GTPASE ACTIVATING PROTEIN"/>
    <property type="match status" value="1"/>
</dbReference>
<feature type="region of interest" description="Disordered" evidence="19">
    <location>
        <begin position="794"/>
        <end position="830"/>
    </location>
</feature>
<dbReference type="Gene3D" id="1.20.1270.420">
    <property type="match status" value="1"/>
</dbReference>
<dbReference type="CDD" id="cd11955">
    <property type="entry name" value="SH3_srGAP1-3"/>
    <property type="match status" value="1"/>
</dbReference>
<dbReference type="FunFam" id="3.30.200.20:FF:000106">
    <property type="entry name" value="serine/threonine-protein kinase TBK1 isoform X1"/>
    <property type="match status" value="1"/>
</dbReference>
<feature type="region of interest" description="Disordered" evidence="19">
    <location>
        <begin position="599"/>
        <end position="699"/>
    </location>
</feature>
<evidence type="ECO:0000256" key="10">
    <source>
        <dbReference type="ARBA" id="ARBA00022840"/>
    </source>
</evidence>
<reference evidence="23 24" key="1">
    <citation type="submission" date="2016-02" db="EMBL/GenBank/DDBJ databases">
        <title>Band-tailed pigeon sequencing and assembly.</title>
        <authorList>
            <person name="Soares A.E."/>
            <person name="Novak B.J."/>
            <person name="Rice E.S."/>
            <person name="O'Connell B."/>
            <person name="Chang D."/>
            <person name="Weber S."/>
            <person name="Shapiro B."/>
        </authorList>
    </citation>
    <scope>NUCLEOTIDE SEQUENCE [LARGE SCALE GENOMIC DNA]</scope>
    <source>
        <strain evidence="23">BTP2013</strain>
        <tissue evidence="23">Blood</tissue>
    </source>
</reference>
<dbReference type="Pfam" id="PF18396">
    <property type="entry name" value="TBK1_ULD"/>
    <property type="match status" value="1"/>
</dbReference>
<dbReference type="InterPro" id="IPR041309">
    <property type="entry name" value="TBK1_CC1"/>
</dbReference>
<evidence type="ECO:0000256" key="8">
    <source>
        <dbReference type="ARBA" id="ARBA00022741"/>
    </source>
</evidence>
<dbReference type="InterPro" id="IPR027267">
    <property type="entry name" value="AH/BAR_dom_sf"/>
</dbReference>
<evidence type="ECO:0000259" key="20">
    <source>
        <dbReference type="PROSITE" id="PS50002"/>
    </source>
</evidence>
<evidence type="ECO:0000256" key="15">
    <source>
        <dbReference type="ARBA" id="ARBA00071338"/>
    </source>
</evidence>
<dbReference type="InterPro" id="IPR001452">
    <property type="entry name" value="SH3_domain"/>
</dbReference>
<dbReference type="InterPro" id="IPR000719">
    <property type="entry name" value="Prot_kinase_dom"/>
</dbReference>
<comment type="catalytic activity">
    <reaction evidence="14">
        <text>L-seryl-[protein] + ATP = O-phospho-L-seryl-[protein] + ADP + H(+)</text>
        <dbReference type="Rhea" id="RHEA:17989"/>
        <dbReference type="Rhea" id="RHEA-COMP:9863"/>
        <dbReference type="Rhea" id="RHEA-COMP:11604"/>
        <dbReference type="ChEBI" id="CHEBI:15378"/>
        <dbReference type="ChEBI" id="CHEBI:29999"/>
        <dbReference type="ChEBI" id="CHEBI:30616"/>
        <dbReference type="ChEBI" id="CHEBI:83421"/>
        <dbReference type="ChEBI" id="CHEBI:456216"/>
        <dbReference type="EC" id="2.7.11.1"/>
    </reaction>
</comment>
<dbReference type="Gene3D" id="3.30.200.20">
    <property type="entry name" value="Phosphorylase Kinase, domain 1"/>
    <property type="match status" value="1"/>
</dbReference>
<dbReference type="SUPFAM" id="SSF103657">
    <property type="entry name" value="BAR/IMD domain-like"/>
    <property type="match status" value="1"/>
</dbReference>
<feature type="binding site" evidence="17">
    <location>
        <position position="886"/>
    </location>
    <ligand>
        <name>ATP</name>
        <dbReference type="ChEBI" id="CHEBI:30616"/>
    </ligand>
</feature>
<comment type="catalytic activity">
    <reaction evidence="13">
        <text>L-threonyl-[protein] + ATP = O-phospho-L-threonyl-[protein] + ADP + H(+)</text>
        <dbReference type="Rhea" id="RHEA:46608"/>
        <dbReference type="Rhea" id="RHEA-COMP:11060"/>
        <dbReference type="Rhea" id="RHEA-COMP:11605"/>
        <dbReference type="ChEBI" id="CHEBI:15378"/>
        <dbReference type="ChEBI" id="CHEBI:30013"/>
        <dbReference type="ChEBI" id="CHEBI:30616"/>
        <dbReference type="ChEBI" id="CHEBI:61977"/>
        <dbReference type="ChEBI" id="CHEBI:456216"/>
        <dbReference type="EC" id="2.7.11.1"/>
    </reaction>
</comment>
<dbReference type="Gene3D" id="1.10.555.10">
    <property type="entry name" value="Rho GTPase activation protein"/>
    <property type="match status" value="1"/>
</dbReference>
<name>A0A1V4KD87_PATFA</name>
<dbReference type="InterPro" id="IPR000198">
    <property type="entry name" value="RhoGAP_dom"/>
</dbReference>
<evidence type="ECO:0000259" key="21">
    <source>
        <dbReference type="PROSITE" id="PS50011"/>
    </source>
</evidence>
<evidence type="ECO:0000256" key="9">
    <source>
        <dbReference type="ARBA" id="ARBA00022777"/>
    </source>
</evidence>
<dbReference type="PROSITE" id="PS50002">
    <property type="entry name" value="SH3"/>
    <property type="match status" value="1"/>
</dbReference>
<comment type="caution">
    <text evidence="23">The sequence shown here is derived from an EMBL/GenBank/DDBJ whole genome shotgun (WGS) entry which is preliminary data.</text>
</comment>
<keyword evidence="24" id="KW-1185">Reference proteome</keyword>
<dbReference type="GO" id="GO:0016239">
    <property type="term" value="P:positive regulation of macroautophagy"/>
    <property type="evidence" value="ECO:0007669"/>
    <property type="project" value="UniProtKB-ARBA"/>
</dbReference>
<dbReference type="GO" id="GO:0045087">
    <property type="term" value="P:innate immune response"/>
    <property type="evidence" value="ECO:0007669"/>
    <property type="project" value="UniProtKB-KW"/>
</dbReference>
<dbReference type="FunFam" id="1.10.555.10:FF:000010">
    <property type="entry name" value="SLIT-ROBO Rho GTPase-activating protein 1 isoform 2"/>
    <property type="match status" value="1"/>
</dbReference>
<evidence type="ECO:0000256" key="5">
    <source>
        <dbReference type="ARBA" id="ARBA00022527"/>
    </source>
</evidence>
<keyword evidence="10 17" id="KW-0067">ATP-binding</keyword>
<dbReference type="SUPFAM" id="SSF56112">
    <property type="entry name" value="Protein kinase-like (PK-like)"/>
    <property type="match status" value="1"/>
</dbReference>
<feature type="region of interest" description="Disordered" evidence="19">
    <location>
        <begin position="453"/>
        <end position="488"/>
    </location>
</feature>
<evidence type="ECO:0000256" key="13">
    <source>
        <dbReference type="ARBA" id="ARBA00047899"/>
    </source>
</evidence>
<feature type="compositionally biased region" description="Basic and acidic residues" evidence="19">
    <location>
        <begin position="553"/>
        <end position="563"/>
    </location>
</feature>
<keyword evidence="3 16" id="KW-0728">SH3 domain</keyword>
<keyword evidence="11" id="KW-0391">Immunity</keyword>
<dbReference type="SUPFAM" id="SSF50044">
    <property type="entry name" value="SH3-domain"/>
    <property type="match status" value="1"/>
</dbReference>
<dbReference type="Proteomes" id="UP000190648">
    <property type="component" value="Unassembled WGS sequence"/>
</dbReference>
<feature type="domain" description="Rho-GAP" evidence="22">
    <location>
        <begin position="251"/>
        <end position="441"/>
    </location>
</feature>
<keyword evidence="12 18" id="KW-0175">Coiled coil</keyword>
<feature type="compositionally biased region" description="Polar residues" evidence="19">
    <location>
        <begin position="810"/>
        <end position="829"/>
    </location>
</feature>
<dbReference type="PROSITE" id="PS50011">
    <property type="entry name" value="PROTEIN_KINASE_DOM"/>
    <property type="match status" value="1"/>
</dbReference>
<evidence type="ECO:0000256" key="17">
    <source>
        <dbReference type="PROSITE-ProRule" id="PRU10141"/>
    </source>
</evidence>
<dbReference type="GO" id="GO:0002218">
    <property type="term" value="P:activation of innate immune response"/>
    <property type="evidence" value="ECO:0007669"/>
    <property type="project" value="UniProtKB-ARBA"/>
</dbReference>
<feature type="compositionally biased region" description="Low complexity" evidence="19">
    <location>
        <begin position="636"/>
        <end position="649"/>
    </location>
</feature>
<dbReference type="SUPFAM" id="SSF48350">
    <property type="entry name" value="GTPase activation domain, GAP"/>
    <property type="match status" value="1"/>
</dbReference>
<evidence type="ECO:0000256" key="7">
    <source>
        <dbReference type="ARBA" id="ARBA00022679"/>
    </source>
</evidence>
<dbReference type="Gene3D" id="1.10.510.10">
    <property type="entry name" value="Transferase(Phosphotransferase) domain 1"/>
    <property type="match status" value="1"/>
</dbReference>
<dbReference type="FunFam" id="3.10.20.90:FF:000112">
    <property type="entry name" value="TANK binding kinase TBK1"/>
    <property type="match status" value="1"/>
</dbReference>
<dbReference type="Pfam" id="PF00620">
    <property type="entry name" value="RhoGAP"/>
    <property type="match status" value="1"/>
</dbReference>
<feature type="compositionally biased region" description="Polar residues" evidence="19">
    <location>
        <begin position="682"/>
        <end position="696"/>
    </location>
</feature>
<evidence type="ECO:0000313" key="24">
    <source>
        <dbReference type="Proteomes" id="UP000190648"/>
    </source>
</evidence>
<dbReference type="InterPro" id="IPR035648">
    <property type="entry name" value="srGAP1/2/3_SH3"/>
</dbReference>
<dbReference type="InterPro" id="IPR008936">
    <property type="entry name" value="Rho_GTPase_activation_prot"/>
</dbReference>
<dbReference type="Gene3D" id="3.10.20.90">
    <property type="entry name" value="Phosphatidylinositol 3-kinase Catalytic Subunit, Chain A, domain 1"/>
    <property type="match status" value="1"/>
</dbReference>
<comment type="subcellular location">
    <subcellularLocation>
        <location evidence="1">Cytoplasm</location>
    </subcellularLocation>
</comment>
<dbReference type="GO" id="GO:0032728">
    <property type="term" value="P:positive regulation of interferon-beta production"/>
    <property type="evidence" value="ECO:0007669"/>
    <property type="project" value="UniProtKB-ARBA"/>
</dbReference>
<evidence type="ECO:0000256" key="14">
    <source>
        <dbReference type="ARBA" id="ARBA00048679"/>
    </source>
</evidence>
<gene>
    <name evidence="23" type="primary">SRGAP2</name>
    <name evidence="23" type="ORF">AV530_017862</name>
</gene>
<keyword evidence="4" id="KW-0963">Cytoplasm</keyword>
<dbReference type="InterPro" id="IPR036028">
    <property type="entry name" value="SH3-like_dom_sf"/>
</dbReference>
<proteinExistence type="predicted"/>
<keyword evidence="9" id="KW-0418">Kinase</keyword>
<dbReference type="GO" id="GO:0005829">
    <property type="term" value="C:cytosol"/>
    <property type="evidence" value="ECO:0007669"/>
    <property type="project" value="UniProtKB-ARBA"/>
</dbReference>
<dbReference type="GO" id="GO:0007165">
    <property type="term" value="P:signal transduction"/>
    <property type="evidence" value="ECO:0007669"/>
    <property type="project" value="InterPro"/>
</dbReference>
<dbReference type="SMART" id="SM00326">
    <property type="entry name" value="SH3"/>
    <property type="match status" value="1"/>
</dbReference>
<feature type="domain" description="SH3" evidence="20">
    <location>
        <begin position="490"/>
        <end position="549"/>
    </location>
</feature>
<evidence type="ECO:0000256" key="4">
    <source>
        <dbReference type="ARBA" id="ARBA00022490"/>
    </source>
</evidence>
<dbReference type="EMBL" id="LSYS01003632">
    <property type="protein sequence ID" value="OPJ82412.1"/>
    <property type="molecule type" value="Genomic_DNA"/>
</dbReference>
<feature type="coiled-coil region" evidence="18">
    <location>
        <begin position="123"/>
        <end position="157"/>
    </location>
</feature>
<dbReference type="Pfam" id="PF00069">
    <property type="entry name" value="Pkinase"/>
    <property type="match status" value="1"/>
</dbReference>
<feature type="compositionally biased region" description="Polar residues" evidence="19">
    <location>
        <begin position="660"/>
        <end position="670"/>
    </location>
</feature>
<dbReference type="CDD" id="cd17128">
    <property type="entry name" value="Ubl_IKKE"/>
    <property type="match status" value="1"/>
</dbReference>
<evidence type="ECO:0000256" key="11">
    <source>
        <dbReference type="ARBA" id="ARBA00022859"/>
    </source>
</evidence>
<feature type="region of interest" description="Disordered" evidence="19">
    <location>
        <begin position="551"/>
        <end position="582"/>
    </location>
</feature>
<evidence type="ECO:0000256" key="19">
    <source>
        <dbReference type="SAM" id="MobiDB-lite"/>
    </source>
</evidence>
<dbReference type="EC" id="2.7.11.1" evidence="2"/>
<dbReference type="PROSITE" id="PS50238">
    <property type="entry name" value="RHOGAP"/>
    <property type="match status" value="1"/>
</dbReference>
<dbReference type="InterPro" id="IPR011009">
    <property type="entry name" value="Kinase-like_dom_sf"/>
</dbReference>
<dbReference type="GO" id="GO:0032008">
    <property type="term" value="P:positive regulation of TOR signaling"/>
    <property type="evidence" value="ECO:0007669"/>
    <property type="project" value="UniProtKB-ARBA"/>
</dbReference>
<dbReference type="Pfam" id="PF00018">
    <property type="entry name" value="SH3_1"/>
    <property type="match status" value="1"/>
</dbReference>
<evidence type="ECO:0000256" key="18">
    <source>
        <dbReference type="SAM" id="Coils"/>
    </source>
</evidence>
<dbReference type="SMART" id="SM00324">
    <property type="entry name" value="RhoGAP"/>
    <property type="match status" value="1"/>
</dbReference>
<evidence type="ECO:0000256" key="12">
    <source>
        <dbReference type="ARBA" id="ARBA00023054"/>
    </source>
</evidence>
<dbReference type="Pfam" id="PF18394">
    <property type="entry name" value="TBK1_CCD1"/>
    <property type="match status" value="1"/>
</dbReference>
<keyword evidence="6" id="KW-0399">Innate immunity</keyword>
<evidence type="ECO:0000259" key="22">
    <source>
        <dbReference type="PROSITE" id="PS50238"/>
    </source>
</evidence>
<evidence type="ECO:0000256" key="16">
    <source>
        <dbReference type="PROSITE-ProRule" id="PRU00192"/>
    </source>
</evidence>
<dbReference type="GO" id="GO:0004674">
    <property type="term" value="F:protein serine/threonine kinase activity"/>
    <property type="evidence" value="ECO:0007669"/>
    <property type="project" value="UniProtKB-KW"/>
</dbReference>
<evidence type="ECO:0000256" key="6">
    <source>
        <dbReference type="ARBA" id="ARBA00022588"/>
    </source>
</evidence>
<protein>
    <recommendedName>
        <fullName evidence="15">Serine/threonine-protein kinase TBK1</fullName>
        <ecNumber evidence="2">2.7.11.1</ecNumber>
    </recommendedName>
</protein>
<feature type="domain" description="Protein kinase" evidence="21">
    <location>
        <begin position="857"/>
        <end position="1158"/>
    </location>
</feature>
<feature type="compositionally biased region" description="Basic and acidic residues" evidence="19">
    <location>
        <begin position="463"/>
        <end position="472"/>
    </location>
</feature>